<evidence type="ECO:0000313" key="1">
    <source>
        <dbReference type="EMBL" id="HIU34804.1"/>
    </source>
</evidence>
<dbReference type="AlphaFoldDB" id="A0A9D1IF13"/>
<proteinExistence type="predicted"/>
<dbReference type="InterPro" id="IPR014198">
    <property type="entry name" value="Spore_III_AB"/>
</dbReference>
<protein>
    <submittedName>
        <fullName evidence="1">Stage III sporulation protein AB</fullName>
    </submittedName>
</protein>
<organism evidence="1 2">
    <name type="scientific">Candidatus Pullichristensenella excrementigallinarum</name>
    <dbReference type="NCBI Taxonomy" id="2840907"/>
    <lineage>
        <taxon>Bacteria</taxon>
        <taxon>Bacillati</taxon>
        <taxon>Bacillota</taxon>
        <taxon>Clostridia</taxon>
        <taxon>Candidatus Pullichristensenella</taxon>
    </lineage>
</organism>
<reference evidence="1" key="2">
    <citation type="journal article" date="2021" name="PeerJ">
        <title>Extensive microbial diversity within the chicken gut microbiome revealed by metagenomics and culture.</title>
        <authorList>
            <person name="Gilroy R."/>
            <person name="Ravi A."/>
            <person name="Getino M."/>
            <person name="Pursley I."/>
            <person name="Horton D.L."/>
            <person name="Alikhan N.F."/>
            <person name="Baker D."/>
            <person name="Gharbi K."/>
            <person name="Hall N."/>
            <person name="Watson M."/>
            <person name="Adriaenssens E.M."/>
            <person name="Foster-Nyarko E."/>
            <person name="Jarju S."/>
            <person name="Secka A."/>
            <person name="Antonio M."/>
            <person name="Oren A."/>
            <person name="Chaudhuri R.R."/>
            <person name="La Ragione R."/>
            <person name="Hildebrand F."/>
            <person name="Pallen M.J."/>
        </authorList>
    </citation>
    <scope>NUCLEOTIDE SEQUENCE</scope>
    <source>
        <strain evidence="1">ChiHcec3-11533</strain>
    </source>
</reference>
<dbReference type="EMBL" id="DVMU01000205">
    <property type="protein sequence ID" value="HIU34804.1"/>
    <property type="molecule type" value="Genomic_DNA"/>
</dbReference>
<evidence type="ECO:0000313" key="2">
    <source>
        <dbReference type="Proteomes" id="UP000824072"/>
    </source>
</evidence>
<gene>
    <name evidence="1" type="ORF">IAB02_09590</name>
</gene>
<sequence length="165" mass="17865">MRIALLVVAVALCWGVGRALAGGLERRERVILALMDAIQLLRIHMLDGLSPLRAALEQSRFAPFQKIGKEMGPEGIARAWECAREGMIGRGGAMDSLQTEEISVLDRFFEGLGISGKREQEALFSQTLRDLGRLGEEAGKNSRDKAKLYGTLGILAGLALGIGFL</sequence>
<comment type="caution">
    <text evidence="1">The sequence shown here is derived from an EMBL/GenBank/DDBJ whole genome shotgun (WGS) entry which is preliminary data.</text>
</comment>
<dbReference type="Pfam" id="PF09548">
    <property type="entry name" value="Spore_III_AB"/>
    <property type="match status" value="1"/>
</dbReference>
<reference evidence="1" key="1">
    <citation type="submission" date="2020-10" db="EMBL/GenBank/DDBJ databases">
        <authorList>
            <person name="Gilroy R."/>
        </authorList>
    </citation>
    <scope>NUCLEOTIDE SEQUENCE</scope>
    <source>
        <strain evidence="1">ChiHcec3-11533</strain>
    </source>
</reference>
<dbReference type="Proteomes" id="UP000824072">
    <property type="component" value="Unassembled WGS sequence"/>
</dbReference>
<name>A0A9D1IF13_9FIRM</name>
<accession>A0A9D1IF13</accession>